<dbReference type="PANTHER" id="PTHR19854">
    <property type="entry name" value="TRANSDUCIN BETA-LIKE 3"/>
    <property type="match status" value="1"/>
</dbReference>
<evidence type="ECO:0000256" key="2">
    <source>
        <dbReference type="ARBA" id="ARBA00022574"/>
    </source>
</evidence>
<keyword evidence="3" id="KW-0677">Repeat</keyword>
<keyword evidence="4" id="KW-0539">Nucleus</keyword>
<evidence type="ECO:0000256" key="1">
    <source>
        <dbReference type="ARBA" id="ARBA00004604"/>
    </source>
</evidence>
<dbReference type="InterPro" id="IPR020472">
    <property type="entry name" value="WD40_PAC1"/>
</dbReference>
<gene>
    <name evidence="8" type="ORF">VaNZ11_011426</name>
</gene>
<dbReference type="InterPro" id="IPR036322">
    <property type="entry name" value="WD40_repeat_dom_sf"/>
</dbReference>
<dbReference type="InterPro" id="IPR015943">
    <property type="entry name" value="WD40/YVTN_repeat-like_dom_sf"/>
</dbReference>
<dbReference type="InterPro" id="IPR001680">
    <property type="entry name" value="WD40_rpt"/>
</dbReference>
<dbReference type="Pfam" id="PF08625">
    <property type="entry name" value="Utp13"/>
    <property type="match status" value="1"/>
</dbReference>
<evidence type="ECO:0000256" key="6">
    <source>
        <dbReference type="SAM" id="MobiDB-lite"/>
    </source>
</evidence>
<keyword evidence="9" id="KW-1185">Reference proteome</keyword>
<evidence type="ECO:0000256" key="4">
    <source>
        <dbReference type="ARBA" id="ARBA00023242"/>
    </source>
</evidence>
<organism evidence="8 9">
    <name type="scientific">Volvox africanus</name>
    <dbReference type="NCBI Taxonomy" id="51714"/>
    <lineage>
        <taxon>Eukaryota</taxon>
        <taxon>Viridiplantae</taxon>
        <taxon>Chlorophyta</taxon>
        <taxon>core chlorophytes</taxon>
        <taxon>Chlorophyceae</taxon>
        <taxon>CS clade</taxon>
        <taxon>Chlamydomonadales</taxon>
        <taxon>Volvocaceae</taxon>
        <taxon>Volvox</taxon>
    </lineage>
</organism>
<dbReference type="Pfam" id="PF00400">
    <property type="entry name" value="WD40"/>
    <property type="match status" value="9"/>
</dbReference>
<evidence type="ECO:0000256" key="5">
    <source>
        <dbReference type="PROSITE-ProRule" id="PRU00221"/>
    </source>
</evidence>
<dbReference type="PROSITE" id="PS50082">
    <property type="entry name" value="WD_REPEATS_2"/>
    <property type="match status" value="8"/>
</dbReference>
<feature type="compositionally biased region" description="Basic and acidic residues" evidence="6">
    <location>
        <begin position="925"/>
        <end position="978"/>
    </location>
</feature>
<feature type="repeat" description="WD" evidence="5">
    <location>
        <begin position="451"/>
        <end position="485"/>
    </location>
</feature>
<feature type="compositionally biased region" description="Acidic residues" evidence="6">
    <location>
        <begin position="980"/>
        <end position="995"/>
    </location>
</feature>
<feature type="domain" description="U3 small nucleolar RNA-associated protein 13 C-terminal" evidence="7">
    <location>
        <begin position="715"/>
        <end position="874"/>
    </location>
</feature>
<feature type="repeat" description="WD" evidence="5">
    <location>
        <begin position="619"/>
        <end position="660"/>
    </location>
</feature>
<dbReference type="PANTHER" id="PTHR19854:SF15">
    <property type="entry name" value="TRANSDUCIN BETA-LIKE PROTEIN 3"/>
    <property type="match status" value="1"/>
</dbReference>
<dbReference type="SUPFAM" id="SSF50978">
    <property type="entry name" value="WD40 repeat-like"/>
    <property type="match status" value="1"/>
</dbReference>
<dbReference type="InterPro" id="IPR019775">
    <property type="entry name" value="WD40_repeat_CS"/>
</dbReference>
<dbReference type="SMART" id="SM00320">
    <property type="entry name" value="WD40"/>
    <property type="match status" value="12"/>
</dbReference>
<dbReference type="InterPro" id="IPR011047">
    <property type="entry name" value="Quinoprotein_ADH-like_sf"/>
</dbReference>
<feature type="region of interest" description="Disordered" evidence="6">
    <location>
        <begin position="911"/>
        <end position="1031"/>
    </location>
</feature>
<sequence length="1031" mass="107671">MPAATQQLQLKATYRPTAKIEVFYTGGAARLTRDGKLLACSCSDEVKIVDFATGAVLRSVKPDGEAVTALAVSPDCRTLVVATRSLYVRVYDMTNGVQLRNWRAHKAPVADLAIDSSGGYVATASADRSVKVWDMSGGFCTHHFQGGHGGVVLRTMFHPTKLQLFSAGDDGSVRVWDLGNKKCQYELKAHFSAVTSLALCSDGELLLTGGRDKVVVVWDLRSGTKVATVPVFEAVEGLVALPPGAPFPGVPKLAAEIAAQLKGSNKVVYFATAGEKGAIKLWRSDTGVCVAEVAPEVAVAGSAASELTDLALLPAVAAASATAGAALGPGLMAATADARLVFFTPQDVGGSPRLVRSRQLVGNQDQVTDLRFVGAPAEPSLLAVATNSETVRLYGISNLSCMASLVGHRDIVLCLDGGLAATGHPPVLASGSKDREVRLWEATSGRCLGVGVGHVGAVNGIALSRKSLRFLVSVGSDKLIEVWDIAPAVALLADSDKWSNGGPVVQDEVKAAKKQKTEEAAATAGPLQLRAIAAVAGHDKDINAVAVAPNDQLVATASQDRTARVWSLPDLVQVSVLRGHKRGVWAVEFAPLERALLTASGDKTIKIWSLSDCSCMRTLEGHTASVLRASFLSGGTQVLSTGADGLLKLWNVASGECVNTFDEHEDKIWALATGGNQEGMLATGGGDALVCLWADSTEADAAAAAAAEDELAEREQDLQNALADADFVKAARLAFSLKHPGRLLSIITRAATATVNLAAEADTAIADPGVVSTAAAAAGPLGQLLSGLVAAMSDEDLRTSLEYVRDWNTNSKHCHAAQALLGSVLRTHRPEKLVKVPGLTELLAQITAYSGRHFARLDRLVRSTYLLDFTLESMGVLGVGAVAGVGSSGVIGEDGEEGVCRMRDDDEEGTLITRLTGSAPASGSRRKDVVRTEDEEKEMLDRSSDGGEGADGHGGDAGDRRVEVRRGTERGEAVRMDVDAAVESESESGEGDEEPSPQPQSRFETGRTATPGAAVAGMKYSGPSGDDLDDD</sequence>
<dbReference type="PROSITE" id="PS00678">
    <property type="entry name" value="WD_REPEATS_1"/>
    <property type="match status" value="6"/>
</dbReference>
<evidence type="ECO:0000313" key="9">
    <source>
        <dbReference type="Proteomes" id="UP001165090"/>
    </source>
</evidence>
<feature type="repeat" description="WD" evidence="5">
    <location>
        <begin position="102"/>
        <end position="136"/>
    </location>
</feature>
<evidence type="ECO:0000259" key="7">
    <source>
        <dbReference type="Pfam" id="PF08625"/>
    </source>
</evidence>
<feature type="repeat" description="WD" evidence="5">
    <location>
        <begin position="535"/>
        <end position="568"/>
    </location>
</feature>
<dbReference type="PRINTS" id="PR00320">
    <property type="entry name" value="GPROTEINBRPT"/>
</dbReference>
<dbReference type="CDD" id="cd00200">
    <property type="entry name" value="WD40"/>
    <property type="match status" value="2"/>
</dbReference>
<name>A0ABQ5SBT4_9CHLO</name>
<proteinExistence type="predicted"/>
<feature type="repeat" description="WD" evidence="5">
    <location>
        <begin position="428"/>
        <end position="450"/>
    </location>
</feature>
<dbReference type="Proteomes" id="UP001165090">
    <property type="component" value="Unassembled WGS sequence"/>
</dbReference>
<dbReference type="PROSITE" id="PS50294">
    <property type="entry name" value="WD_REPEATS_REGION"/>
    <property type="match status" value="6"/>
</dbReference>
<dbReference type="Gene3D" id="2.130.10.10">
    <property type="entry name" value="YVTN repeat-like/Quinoprotein amine dehydrogenase"/>
    <property type="match status" value="4"/>
</dbReference>
<dbReference type="EMBL" id="BSDZ01000078">
    <property type="protein sequence ID" value="GLI67244.1"/>
    <property type="molecule type" value="Genomic_DNA"/>
</dbReference>
<dbReference type="InterPro" id="IPR013934">
    <property type="entry name" value="Utp13_C"/>
</dbReference>
<feature type="repeat" description="WD" evidence="5">
    <location>
        <begin position="145"/>
        <end position="186"/>
    </location>
</feature>
<feature type="repeat" description="WD" evidence="5">
    <location>
        <begin position="577"/>
        <end position="618"/>
    </location>
</feature>
<evidence type="ECO:0000256" key="3">
    <source>
        <dbReference type="ARBA" id="ARBA00022737"/>
    </source>
</evidence>
<comment type="subcellular location">
    <subcellularLocation>
        <location evidence="1">Nucleus</location>
        <location evidence="1">Nucleolus</location>
    </subcellularLocation>
</comment>
<dbReference type="SUPFAM" id="SSF50998">
    <property type="entry name" value="Quinoprotein alcohol dehydrogenase-like"/>
    <property type="match status" value="1"/>
</dbReference>
<accession>A0ABQ5SBT4</accession>
<keyword evidence="2 5" id="KW-0853">WD repeat</keyword>
<protein>
    <recommendedName>
        <fullName evidence="7">U3 small nucleolar RNA-associated protein 13 C-terminal domain-containing protein</fullName>
    </recommendedName>
</protein>
<evidence type="ECO:0000313" key="8">
    <source>
        <dbReference type="EMBL" id="GLI67244.1"/>
    </source>
</evidence>
<feature type="repeat" description="WD" evidence="5">
    <location>
        <begin position="187"/>
        <end position="228"/>
    </location>
</feature>
<comment type="caution">
    <text evidence="8">The sequence shown here is derived from an EMBL/GenBank/DDBJ whole genome shotgun (WGS) entry which is preliminary data.</text>
</comment>
<feature type="non-terminal residue" evidence="8">
    <location>
        <position position="1031"/>
    </location>
</feature>
<reference evidence="8 9" key="1">
    <citation type="journal article" date="2023" name="IScience">
        <title>Expanded male sex-determining region conserved during the evolution of homothallism in the green alga Volvox.</title>
        <authorList>
            <person name="Yamamoto K."/>
            <person name="Matsuzaki R."/>
            <person name="Mahakham W."/>
            <person name="Heman W."/>
            <person name="Sekimoto H."/>
            <person name="Kawachi M."/>
            <person name="Minakuchi Y."/>
            <person name="Toyoda A."/>
            <person name="Nozaki H."/>
        </authorList>
    </citation>
    <scope>NUCLEOTIDE SEQUENCE [LARGE SCALE GENOMIC DNA]</scope>
    <source>
        <strain evidence="8 9">NIES-4468</strain>
    </source>
</reference>